<accession>A0AA89BS03</accession>
<feature type="compositionally biased region" description="Acidic residues" evidence="1">
    <location>
        <begin position="41"/>
        <end position="55"/>
    </location>
</feature>
<feature type="region of interest" description="Disordered" evidence="1">
    <location>
        <begin position="25"/>
        <end position="55"/>
    </location>
</feature>
<comment type="caution">
    <text evidence="3">The sequence shown here is derived from an EMBL/GenBank/DDBJ whole genome shotgun (WGS) entry which is preliminary data.</text>
</comment>
<feature type="region of interest" description="Disordered" evidence="1">
    <location>
        <begin position="73"/>
        <end position="149"/>
    </location>
</feature>
<reference evidence="3" key="1">
    <citation type="submission" date="2019-08" db="EMBL/GenBank/DDBJ databases">
        <title>The improved chromosome-level genome for the pearl oyster Pinctada fucata martensii using PacBio sequencing and Hi-C.</title>
        <authorList>
            <person name="Zheng Z."/>
        </authorList>
    </citation>
    <scope>NUCLEOTIDE SEQUENCE</scope>
    <source>
        <strain evidence="3">ZZ-2019</strain>
        <tissue evidence="3">Adductor muscle</tissue>
    </source>
</reference>
<evidence type="ECO:0000313" key="4">
    <source>
        <dbReference type="Proteomes" id="UP001186944"/>
    </source>
</evidence>
<dbReference type="InterPro" id="IPR040219">
    <property type="entry name" value="KIAA1143-like"/>
</dbReference>
<gene>
    <name evidence="3" type="ORF">FSP39_001447</name>
</gene>
<feature type="compositionally biased region" description="Basic and acidic residues" evidence="1">
    <location>
        <begin position="86"/>
        <end position="104"/>
    </location>
</feature>
<evidence type="ECO:0000313" key="3">
    <source>
        <dbReference type="EMBL" id="KAK3085321.1"/>
    </source>
</evidence>
<name>A0AA89BS03_PINIB</name>
<dbReference type="PANTHER" id="PTHR31195:SF2">
    <property type="entry name" value="GEO02494P1"/>
    <property type="match status" value="1"/>
</dbReference>
<sequence length="149" mass="16891">MSGKNKIAFVQNEEPLFIRQFKEKTGYKEGPTVDTKREMPAFDDDDDRPDLEDEMPVVVVLRDGDLTAEEAEVLKKQNDVTPGEPPTEKITFKRPEKRSAEKSSELSTSTIKKKKDSDSCDKKSQKKKTSGKEVKNTSLLSFDDEEDDT</sequence>
<feature type="domain" description="DUF4604" evidence="2">
    <location>
        <begin position="5"/>
        <end position="146"/>
    </location>
</feature>
<dbReference type="EMBL" id="VSWD01000012">
    <property type="protein sequence ID" value="KAK3085321.1"/>
    <property type="molecule type" value="Genomic_DNA"/>
</dbReference>
<evidence type="ECO:0000259" key="2">
    <source>
        <dbReference type="Pfam" id="PF15377"/>
    </source>
</evidence>
<dbReference type="AlphaFoldDB" id="A0AA89BS03"/>
<dbReference type="Proteomes" id="UP001186944">
    <property type="component" value="Unassembled WGS sequence"/>
</dbReference>
<dbReference type="Pfam" id="PF15377">
    <property type="entry name" value="DUF4604"/>
    <property type="match status" value="1"/>
</dbReference>
<protein>
    <recommendedName>
        <fullName evidence="2">DUF4604 domain-containing protein</fullName>
    </recommendedName>
</protein>
<proteinExistence type="predicted"/>
<keyword evidence="4" id="KW-1185">Reference proteome</keyword>
<evidence type="ECO:0000256" key="1">
    <source>
        <dbReference type="SAM" id="MobiDB-lite"/>
    </source>
</evidence>
<organism evidence="3 4">
    <name type="scientific">Pinctada imbricata</name>
    <name type="common">Atlantic pearl-oyster</name>
    <name type="synonym">Pinctada martensii</name>
    <dbReference type="NCBI Taxonomy" id="66713"/>
    <lineage>
        <taxon>Eukaryota</taxon>
        <taxon>Metazoa</taxon>
        <taxon>Spiralia</taxon>
        <taxon>Lophotrochozoa</taxon>
        <taxon>Mollusca</taxon>
        <taxon>Bivalvia</taxon>
        <taxon>Autobranchia</taxon>
        <taxon>Pteriomorphia</taxon>
        <taxon>Pterioida</taxon>
        <taxon>Pterioidea</taxon>
        <taxon>Pteriidae</taxon>
        <taxon>Pinctada</taxon>
    </lineage>
</organism>
<dbReference type="InterPro" id="IPR027911">
    <property type="entry name" value="DUF4604"/>
</dbReference>
<dbReference type="PANTHER" id="PTHR31195">
    <property type="entry name" value="GEO02494P1"/>
    <property type="match status" value="1"/>
</dbReference>